<evidence type="ECO:0000313" key="4">
    <source>
        <dbReference type="EMBL" id="KXG25466.1"/>
    </source>
</evidence>
<accession>A0A1B6PIF2</accession>
<dbReference type="PANTHER" id="PTHR15204:SF5">
    <property type="entry name" value="LARGE PROLINE-RICH PROTEIN BAG6 ISOFORM X1"/>
    <property type="match status" value="1"/>
</dbReference>
<dbReference type="PANTHER" id="PTHR15204">
    <property type="entry name" value="LARGE PROLINE-RICH PROTEIN BAG6"/>
    <property type="match status" value="1"/>
</dbReference>
<feature type="region of interest" description="Disordered" evidence="2">
    <location>
        <begin position="391"/>
        <end position="445"/>
    </location>
</feature>
<organism evidence="4 5">
    <name type="scientific">Sorghum bicolor</name>
    <name type="common">Sorghum</name>
    <name type="synonym">Sorghum vulgare</name>
    <dbReference type="NCBI Taxonomy" id="4558"/>
    <lineage>
        <taxon>Eukaryota</taxon>
        <taxon>Viridiplantae</taxon>
        <taxon>Streptophyta</taxon>
        <taxon>Embryophyta</taxon>
        <taxon>Tracheophyta</taxon>
        <taxon>Spermatophyta</taxon>
        <taxon>Magnoliopsida</taxon>
        <taxon>Liliopsida</taxon>
        <taxon>Poales</taxon>
        <taxon>Poaceae</taxon>
        <taxon>PACMAD clade</taxon>
        <taxon>Panicoideae</taxon>
        <taxon>Andropogonodae</taxon>
        <taxon>Andropogoneae</taxon>
        <taxon>Sorghinae</taxon>
        <taxon>Sorghum</taxon>
    </lineage>
</organism>
<evidence type="ECO:0000256" key="2">
    <source>
        <dbReference type="SAM" id="MobiDB-lite"/>
    </source>
</evidence>
<evidence type="ECO:0000313" key="5">
    <source>
        <dbReference type="Proteomes" id="UP000000768"/>
    </source>
</evidence>
<feature type="compositionally biased region" description="Polar residues" evidence="2">
    <location>
        <begin position="614"/>
        <end position="654"/>
    </location>
</feature>
<reference evidence="4 5" key="1">
    <citation type="journal article" date="2009" name="Nature">
        <title>The Sorghum bicolor genome and the diversification of grasses.</title>
        <authorList>
            <person name="Paterson A.H."/>
            <person name="Bowers J.E."/>
            <person name="Bruggmann R."/>
            <person name="Dubchak I."/>
            <person name="Grimwood J."/>
            <person name="Gundlach H."/>
            <person name="Haberer G."/>
            <person name="Hellsten U."/>
            <person name="Mitros T."/>
            <person name="Poliakov A."/>
            <person name="Schmutz J."/>
            <person name="Spannagl M."/>
            <person name="Tang H."/>
            <person name="Wang X."/>
            <person name="Wicker T."/>
            <person name="Bharti A.K."/>
            <person name="Chapman J."/>
            <person name="Feltus F.A."/>
            <person name="Gowik U."/>
            <person name="Grigoriev I.V."/>
            <person name="Lyons E."/>
            <person name="Maher C.A."/>
            <person name="Martis M."/>
            <person name="Narechania A."/>
            <person name="Otillar R.P."/>
            <person name="Penning B.W."/>
            <person name="Salamov A.A."/>
            <person name="Wang Y."/>
            <person name="Zhang L."/>
            <person name="Carpita N.C."/>
            <person name="Freeling M."/>
            <person name="Gingle A.R."/>
            <person name="Hash C.T."/>
            <person name="Keller B."/>
            <person name="Klein P."/>
            <person name="Kresovich S."/>
            <person name="McCann M.C."/>
            <person name="Ming R."/>
            <person name="Peterson D.G."/>
            <person name="Mehboob-ur-Rahman"/>
            <person name="Ware D."/>
            <person name="Westhoff P."/>
            <person name="Mayer K.F."/>
            <person name="Messing J."/>
            <person name="Rokhsar D.S."/>
        </authorList>
    </citation>
    <scope>NUCLEOTIDE SEQUENCE [LARGE SCALE GENOMIC DNA]</scope>
    <source>
        <strain evidence="5">cv. BTx623</strain>
    </source>
</reference>
<dbReference type="InterPro" id="IPR019956">
    <property type="entry name" value="Ubiquitin_dom"/>
</dbReference>
<feature type="region of interest" description="Disordered" evidence="2">
    <location>
        <begin position="486"/>
        <end position="510"/>
    </location>
</feature>
<feature type="region of interest" description="Disordered" evidence="2">
    <location>
        <begin position="835"/>
        <end position="886"/>
    </location>
</feature>
<dbReference type="Proteomes" id="UP000000768">
    <property type="component" value="Chromosome 7"/>
</dbReference>
<dbReference type="GO" id="GO:0031593">
    <property type="term" value="F:polyubiquitin modification-dependent protein binding"/>
    <property type="evidence" value="ECO:0000318"/>
    <property type="project" value="GO_Central"/>
</dbReference>
<dbReference type="PRINTS" id="PR00348">
    <property type="entry name" value="UBIQUITIN"/>
</dbReference>
<dbReference type="ExpressionAtlas" id="A0A1B6PIF2">
    <property type="expression patterns" value="baseline and differential"/>
</dbReference>
<reference evidence="5" key="2">
    <citation type="journal article" date="2018" name="Plant J.">
        <title>The Sorghum bicolor reference genome: improved assembly, gene annotations, a transcriptome atlas, and signatures of genome organization.</title>
        <authorList>
            <person name="McCormick R.F."/>
            <person name="Truong S.K."/>
            <person name="Sreedasyam A."/>
            <person name="Jenkins J."/>
            <person name="Shu S."/>
            <person name="Sims D."/>
            <person name="Kennedy M."/>
            <person name="Amirebrahimi M."/>
            <person name="Weers B.D."/>
            <person name="McKinley B."/>
            <person name="Mattison A."/>
            <person name="Morishige D.T."/>
            <person name="Grimwood J."/>
            <person name="Schmutz J."/>
            <person name="Mullet J.E."/>
        </authorList>
    </citation>
    <scope>NUCLEOTIDE SEQUENCE [LARGE SCALE GENOMIC DNA]</scope>
    <source>
        <strain evidence="5">cv. BTx623</strain>
    </source>
</reference>
<dbReference type="OrthoDB" id="267397at2759"/>
<feature type="region of interest" description="Disordered" evidence="2">
    <location>
        <begin position="712"/>
        <end position="748"/>
    </location>
</feature>
<protein>
    <recommendedName>
        <fullName evidence="3">Ubiquitin-like domain-containing protein</fullName>
    </recommendedName>
</protein>
<dbReference type="SUPFAM" id="SSF54236">
    <property type="entry name" value="Ubiquitin-like"/>
    <property type="match status" value="1"/>
</dbReference>
<sequence length="947" mass="98493">MADDASHGASSSTVKPADDPESTIEINIKTLDSQVHKLRVEKNAPVSVLKEKVVEATGVPLDQQRLIFRGRVLKDDHLLSEYHLEDGYTLHLVARRAAEGQNSSGAPEGNTHANVNVTGNEGLLDDISRSVRDLLGSLGVAMSGGVTNTAFSVPLTTAPEGPNNVPGRTQPMNPAQPGFSVLNHQIQVTQLQPPGAIPRNMIIPDSLTTLSEYMDRIDQVLQNNGAPPSRDSESQQQPTVDDANVNPRYPSPDVLASVIERAQQLLGGSAASALSHIAQRIRQDGETADASLRREIQTESVQLGISMQHLGAMFFELGRTMMMLRTGRSPSEAFVNSGPAVYINSTGPNPIMVQPSYQNTPPFGVSNIPVMGGISGAFGIVDPSRSSGFGDPFRRMNVPSTGASATSGSAAGTTTTSEGAINGNRQDAARTQGGNPPGHPAATRGLPTRTVVAAVPARSSVEAPNHVFSVILPVQVRGQVAVPTQSSQGSQTAVGNGAQGNSTSAVPQASVGGVSGVPPIVAQVANALATNAPSQVSLSTETAADQGFHPTTDSRAVLNSSTPATTSLQNDPSGILGSSLPPQDRNTLNVPSLDCIQQHPQFGDTCADTADLSGDSTATNTHDVPSNTSIENSALKNKSSDEVGSQLTEPSASGSAEPLGLGGGLIPKKRSRAVKPSGSTTDPGRDSSSVSQNQDPISVAQQFLEGFASRNTNASRSNAPASGPPSSVPQPTEVPLRRQGGGQPDIGSMISGMLNNPVFSNILSNVATQAGGSSADLRGVMEGLQSPAVVDTISSIVQNVDEQDLGAMFGSGRGQGGLDLSRMLQQMMPVVSQALGGAGGRSAGANSRQSRSWPQRIDSGGGNVPASSSSQIDLHQARESIEQHESPENIFSSVLETAAQAYGEDDSIQGMIEELASDQELTDEYLKFLVEQVRQRVQSESQSTSQP</sequence>
<dbReference type="InParanoid" id="A0A1B6PIF2"/>
<dbReference type="SMART" id="SM00213">
    <property type="entry name" value="UBQ"/>
    <property type="match status" value="1"/>
</dbReference>
<feature type="region of interest" description="Disordered" evidence="2">
    <location>
        <begin position="613"/>
        <end position="694"/>
    </location>
</feature>
<feature type="compositionally biased region" description="Low complexity" evidence="2">
    <location>
        <begin position="843"/>
        <end position="852"/>
    </location>
</feature>
<evidence type="ECO:0000259" key="3">
    <source>
        <dbReference type="PROSITE" id="PS50053"/>
    </source>
</evidence>
<feature type="compositionally biased region" description="Low complexity" evidence="2">
    <location>
        <begin position="400"/>
        <end position="420"/>
    </location>
</feature>
<dbReference type="FunFam" id="3.10.20.90:FF:000154">
    <property type="entry name" value="Large proline-rich protein BAG6"/>
    <property type="match status" value="1"/>
</dbReference>
<feature type="compositionally biased region" description="Polar residues" evidence="2">
    <location>
        <begin position="677"/>
        <end position="694"/>
    </location>
</feature>
<feature type="region of interest" description="Disordered" evidence="2">
    <location>
        <begin position="1"/>
        <end position="21"/>
    </location>
</feature>
<dbReference type="PROSITE" id="PS00299">
    <property type="entry name" value="UBIQUITIN_1"/>
    <property type="match status" value="1"/>
</dbReference>
<dbReference type="STRING" id="4558.A0A1B6PIF2"/>
<name>A0A1B6PIF2_SORBI</name>
<keyword evidence="5" id="KW-1185">Reference proteome</keyword>
<dbReference type="InterPro" id="IPR029071">
    <property type="entry name" value="Ubiquitin-like_domsf"/>
</dbReference>
<dbReference type="Pfam" id="PF00240">
    <property type="entry name" value="ubiquitin"/>
    <property type="match status" value="1"/>
</dbReference>
<feature type="domain" description="Ubiquitin-like" evidence="3">
    <location>
        <begin position="24"/>
        <end position="99"/>
    </location>
</feature>
<proteinExistence type="predicted"/>
<dbReference type="AlphaFoldDB" id="A0A1B6PIF2"/>
<feature type="compositionally biased region" description="Polar residues" evidence="2">
    <location>
        <begin position="545"/>
        <end position="572"/>
    </location>
</feature>
<feature type="region of interest" description="Disordered" evidence="2">
    <location>
        <begin position="222"/>
        <end position="251"/>
    </location>
</feature>
<dbReference type="GO" id="GO:0071818">
    <property type="term" value="C:BAT3 complex"/>
    <property type="evidence" value="ECO:0000318"/>
    <property type="project" value="GO_Central"/>
</dbReference>
<dbReference type="PROSITE" id="PS50053">
    <property type="entry name" value="UBIQUITIN_2"/>
    <property type="match status" value="1"/>
</dbReference>
<dbReference type="InterPro" id="IPR019954">
    <property type="entry name" value="Ubiquitin_CS"/>
</dbReference>
<evidence type="ECO:0000256" key="1">
    <source>
        <dbReference type="ARBA" id="ARBA00022843"/>
    </source>
</evidence>
<keyword evidence="1" id="KW-0832">Ubl conjugation</keyword>
<dbReference type="SMR" id="A0A1B6PIF2"/>
<dbReference type="EMBL" id="CM000766">
    <property type="protein sequence ID" value="KXG25466.1"/>
    <property type="molecule type" value="Genomic_DNA"/>
</dbReference>
<feature type="compositionally biased region" description="Basic and acidic residues" evidence="2">
    <location>
        <begin position="875"/>
        <end position="886"/>
    </location>
</feature>
<gene>
    <name evidence="4" type="ORF">SORBI_3007G183900</name>
</gene>
<dbReference type="GO" id="GO:0036503">
    <property type="term" value="P:ERAD pathway"/>
    <property type="evidence" value="ECO:0000318"/>
    <property type="project" value="GO_Central"/>
</dbReference>
<dbReference type="Gramene" id="KXG25466">
    <property type="protein sequence ID" value="KXG25466"/>
    <property type="gene ID" value="SORBI_3007G183900"/>
</dbReference>
<dbReference type="InterPro" id="IPR000626">
    <property type="entry name" value="Ubiquitin-like_dom"/>
</dbReference>
<dbReference type="GO" id="GO:0051787">
    <property type="term" value="F:misfolded protein binding"/>
    <property type="evidence" value="ECO:0000318"/>
    <property type="project" value="GO_Central"/>
</dbReference>
<feature type="compositionally biased region" description="Polar residues" evidence="2">
    <location>
        <begin position="486"/>
        <end position="503"/>
    </location>
</feature>
<dbReference type="Gene3D" id="3.10.20.90">
    <property type="entry name" value="Phosphatidylinositol 3-kinase Catalytic Subunit, Chain A, domain 1"/>
    <property type="match status" value="1"/>
</dbReference>
<feature type="region of interest" description="Disordered" evidence="2">
    <location>
        <begin position="545"/>
        <end position="588"/>
    </location>
</feature>
<dbReference type="CDD" id="cd17039">
    <property type="entry name" value="Ubl_ubiquitin_like"/>
    <property type="match status" value="1"/>
</dbReference>